<evidence type="ECO:0000313" key="1">
    <source>
        <dbReference type="EMBL" id="MFC3912105.1"/>
    </source>
</evidence>
<gene>
    <name evidence="1" type="ORF">ACFOSS_01340</name>
</gene>
<dbReference type="EMBL" id="JBHSAF010000001">
    <property type="protein sequence ID" value="MFC3912105.1"/>
    <property type="molecule type" value="Genomic_DNA"/>
</dbReference>
<proteinExistence type="predicted"/>
<protein>
    <recommendedName>
        <fullName evidence="3">Lipoprotein</fullName>
    </recommendedName>
</protein>
<evidence type="ECO:0000313" key="2">
    <source>
        <dbReference type="Proteomes" id="UP001595692"/>
    </source>
</evidence>
<sequence>MKKQFAVMLALGLSGCGGGGSGDVTTQPAQPLLEQYGGSRQAMTLSYDETPRYLQLALQQPGSDMAVMSAMTQSATGAALTRQNVSRMGSARDNVFACDAGQGSIGGNLNDSSGKGTLTFDFEHCLLDGIEFHGRQTVSISRWDSVLDEPMDYVITNALQQTSEQGVSRQVRGTVSVTNAGQCDQRIVTDILYKAEQAEDDIYLDHIDNYRTCNYSRLNYNQSFSGNIYLGKEGYLEILSNTLGDDYSNSYFTMTDTQWNNESYQVPDHGVINFFGRDSYISLRFVDLFNDYANTPTLSVDIRAAVDGSYKRAYVPRAYLQDPRIRSLRDSDADGMWDDWETLVGLDPALDDAAQDADRDGSTNLHEFLGAGLPLDSHGVPPAMSYQLWLSSSFVVGQTTMSTLTWSGDTDILALNDVKADIVFDISQLPALTMSAPFCQLENNQQQLRCTVSPSSIDETNFIIGRVDLGELAVTPGTAGELDIPYYWDSPAFLPLVSTLKISVQSP</sequence>
<dbReference type="Proteomes" id="UP001595692">
    <property type="component" value="Unassembled WGS sequence"/>
</dbReference>
<reference evidence="2" key="1">
    <citation type="journal article" date="2019" name="Int. J. Syst. Evol. Microbiol.">
        <title>The Global Catalogue of Microorganisms (GCM) 10K type strain sequencing project: providing services to taxonomists for standard genome sequencing and annotation.</title>
        <authorList>
            <consortium name="The Broad Institute Genomics Platform"/>
            <consortium name="The Broad Institute Genome Sequencing Center for Infectious Disease"/>
            <person name="Wu L."/>
            <person name="Ma J."/>
        </authorList>
    </citation>
    <scope>NUCLEOTIDE SEQUENCE [LARGE SCALE GENOMIC DNA]</scope>
    <source>
        <strain evidence="2">CCUG 54939</strain>
    </source>
</reference>
<organism evidence="1 2">
    <name type="scientific">Pseudaeromonas sharmana</name>
    <dbReference type="NCBI Taxonomy" id="328412"/>
    <lineage>
        <taxon>Bacteria</taxon>
        <taxon>Pseudomonadati</taxon>
        <taxon>Pseudomonadota</taxon>
        <taxon>Gammaproteobacteria</taxon>
        <taxon>Aeromonadales</taxon>
        <taxon>Aeromonadaceae</taxon>
        <taxon>Pseudaeromonas</taxon>
    </lineage>
</organism>
<comment type="caution">
    <text evidence="1">The sequence shown here is derived from an EMBL/GenBank/DDBJ whole genome shotgun (WGS) entry which is preliminary data.</text>
</comment>
<accession>A0ABV8CIS9</accession>
<dbReference type="PROSITE" id="PS51257">
    <property type="entry name" value="PROKAR_LIPOPROTEIN"/>
    <property type="match status" value="1"/>
</dbReference>
<dbReference type="RefSeq" id="WP_377150119.1">
    <property type="nucleotide sequence ID" value="NZ_JBHSAF010000001.1"/>
</dbReference>
<name>A0ABV8CIS9_9GAMM</name>
<evidence type="ECO:0008006" key="3">
    <source>
        <dbReference type="Google" id="ProtNLM"/>
    </source>
</evidence>
<keyword evidence="2" id="KW-1185">Reference proteome</keyword>